<dbReference type="PANTHER" id="PTHR12304:SF4">
    <property type="entry name" value="URIDINE NUCLEOSIDASE"/>
    <property type="match status" value="1"/>
</dbReference>
<dbReference type="GO" id="GO:0005829">
    <property type="term" value="C:cytosol"/>
    <property type="evidence" value="ECO:0007669"/>
    <property type="project" value="TreeGrafter"/>
</dbReference>
<reference evidence="4" key="1">
    <citation type="journal article" date="2014" name="Int. J. Syst. Evol. Microbiol.">
        <title>Complete genome sequence of Corynebacterium casei LMG S-19264T (=DSM 44701T), isolated from a smear-ripened cheese.</title>
        <authorList>
            <consortium name="US DOE Joint Genome Institute (JGI-PGF)"/>
            <person name="Walter F."/>
            <person name="Albersmeier A."/>
            <person name="Kalinowski J."/>
            <person name="Ruckert C."/>
        </authorList>
    </citation>
    <scope>NUCLEOTIDE SEQUENCE</scope>
    <source>
        <strain evidence="4">VKM B-1513</strain>
    </source>
</reference>
<evidence type="ECO:0000256" key="2">
    <source>
        <dbReference type="ARBA" id="ARBA00023295"/>
    </source>
</evidence>
<dbReference type="Gene3D" id="3.90.245.10">
    <property type="entry name" value="Ribonucleoside hydrolase-like"/>
    <property type="match status" value="1"/>
</dbReference>
<dbReference type="GO" id="GO:0006152">
    <property type="term" value="P:purine nucleoside catabolic process"/>
    <property type="evidence" value="ECO:0007669"/>
    <property type="project" value="TreeGrafter"/>
</dbReference>
<dbReference type="InterPro" id="IPR036452">
    <property type="entry name" value="Ribo_hydro-like"/>
</dbReference>
<keyword evidence="5" id="KW-1185">Reference proteome</keyword>
<dbReference type="SUPFAM" id="SSF53590">
    <property type="entry name" value="Nucleoside hydrolase"/>
    <property type="match status" value="1"/>
</dbReference>
<dbReference type="AlphaFoldDB" id="A0A9W6MP16"/>
<sequence>MRIWIDTDGGVDDALALVCALAVSEGRLAGVSTVFGNVSPRRAARNAALVQAFYPGKSAAVHVGADRPLTGHPWQDAHAIHGEDGLGGVTADHALAFETGVVREAHPDETADALAAFAREAGAAGRLVCTGPMTNLARALLRDAEAFAGIGRIVCMGTSLSVPDVRRDRAEFNASSDLEAARIVLERAPNLLVMPLDTCRRVMMERAWLARLADRYNRPVLTFLRRAHAHYMDAYQAMEGIDGCYPHDALAVAAALAPGAGLFTIEPGRYALGEDGAFTGLLRPDPAARRIEVARDVDAARALDWIETCLAVSAELTPLGGRPYTGSGKDNSNAP</sequence>
<evidence type="ECO:0000313" key="4">
    <source>
        <dbReference type="EMBL" id="GLK53170.1"/>
    </source>
</evidence>
<evidence type="ECO:0000259" key="3">
    <source>
        <dbReference type="Pfam" id="PF01156"/>
    </source>
</evidence>
<dbReference type="EMBL" id="BSFE01000008">
    <property type="protein sequence ID" value="GLK53170.1"/>
    <property type="molecule type" value="Genomic_DNA"/>
</dbReference>
<keyword evidence="1 4" id="KW-0378">Hydrolase</keyword>
<dbReference type="GO" id="GO:0008477">
    <property type="term" value="F:purine nucleosidase activity"/>
    <property type="evidence" value="ECO:0007669"/>
    <property type="project" value="TreeGrafter"/>
</dbReference>
<dbReference type="RefSeq" id="WP_271187527.1">
    <property type="nucleotide sequence ID" value="NZ_BSFE01000008.1"/>
</dbReference>
<comment type="caution">
    <text evidence="4">The sequence shown here is derived from an EMBL/GenBank/DDBJ whole genome shotgun (WGS) entry which is preliminary data.</text>
</comment>
<evidence type="ECO:0000313" key="5">
    <source>
        <dbReference type="Proteomes" id="UP001143486"/>
    </source>
</evidence>
<protein>
    <submittedName>
        <fullName evidence="4">Nucleoside hydrolase</fullName>
    </submittedName>
</protein>
<organism evidence="4 5">
    <name type="scientific">Maricaulis virginensis</name>
    <dbReference type="NCBI Taxonomy" id="144022"/>
    <lineage>
        <taxon>Bacteria</taxon>
        <taxon>Pseudomonadati</taxon>
        <taxon>Pseudomonadota</taxon>
        <taxon>Alphaproteobacteria</taxon>
        <taxon>Maricaulales</taxon>
        <taxon>Maricaulaceae</taxon>
        <taxon>Maricaulis</taxon>
    </lineage>
</organism>
<feature type="domain" description="Inosine/uridine-preferring nucleoside hydrolase" evidence="3">
    <location>
        <begin position="3"/>
        <end position="301"/>
    </location>
</feature>
<keyword evidence="2" id="KW-0326">Glycosidase</keyword>
<dbReference type="PANTHER" id="PTHR12304">
    <property type="entry name" value="INOSINE-URIDINE PREFERRING NUCLEOSIDE HYDROLASE"/>
    <property type="match status" value="1"/>
</dbReference>
<evidence type="ECO:0000256" key="1">
    <source>
        <dbReference type="ARBA" id="ARBA00022801"/>
    </source>
</evidence>
<name>A0A9W6MP16_9PROT</name>
<dbReference type="Proteomes" id="UP001143486">
    <property type="component" value="Unassembled WGS sequence"/>
</dbReference>
<dbReference type="InterPro" id="IPR001910">
    <property type="entry name" value="Inosine/uridine_hydrolase_dom"/>
</dbReference>
<dbReference type="Pfam" id="PF01156">
    <property type="entry name" value="IU_nuc_hydro"/>
    <property type="match status" value="1"/>
</dbReference>
<gene>
    <name evidence="4" type="ORF">GCM10017621_26780</name>
</gene>
<dbReference type="InterPro" id="IPR023186">
    <property type="entry name" value="IUNH"/>
</dbReference>
<reference evidence="4" key="2">
    <citation type="submission" date="2023-01" db="EMBL/GenBank/DDBJ databases">
        <authorList>
            <person name="Sun Q."/>
            <person name="Evtushenko L."/>
        </authorList>
    </citation>
    <scope>NUCLEOTIDE SEQUENCE</scope>
    <source>
        <strain evidence="4">VKM B-1513</strain>
    </source>
</reference>
<accession>A0A9W6MP16</accession>
<proteinExistence type="predicted"/>